<dbReference type="Proteomes" id="UP000514509">
    <property type="component" value="Chromosome"/>
</dbReference>
<keyword evidence="4" id="KW-1185">Reference proteome</keyword>
<protein>
    <recommendedName>
        <fullName evidence="5">YceK/YidQ family lipoprotein</fullName>
    </recommendedName>
</protein>
<evidence type="ECO:0000313" key="3">
    <source>
        <dbReference type="EMBL" id="QMU27830.1"/>
    </source>
</evidence>
<proteinExistence type="predicted"/>
<evidence type="ECO:0000256" key="1">
    <source>
        <dbReference type="SAM" id="MobiDB-lite"/>
    </source>
</evidence>
<sequence length="111" mass="11673">MKKITQVAAVVLLTVSMSSCATLFGGKVTAYQKTRPAAGEPQREIRIGALVADVLLFWPSLAVDFATGAIYKPQEKTSTNLNSNSSSNSNTNSSTKATTSTKADTNTKASN</sequence>
<feature type="chain" id="PRO_5029854862" description="YceK/YidQ family lipoprotein" evidence="2">
    <location>
        <begin position="22"/>
        <end position="111"/>
    </location>
</feature>
<accession>A0A7L7L4X5</accession>
<dbReference type="RefSeq" id="WP_182415022.1">
    <property type="nucleotide sequence ID" value="NZ_CP055153.1"/>
</dbReference>
<dbReference type="PROSITE" id="PS51257">
    <property type="entry name" value="PROKAR_LIPOPROTEIN"/>
    <property type="match status" value="1"/>
</dbReference>
<feature type="region of interest" description="Disordered" evidence="1">
    <location>
        <begin position="76"/>
        <end position="111"/>
    </location>
</feature>
<evidence type="ECO:0000256" key="2">
    <source>
        <dbReference type="SAM" id="SignalP"/>
    </source>
</evidence>
<reference evidence="3 4" key="2">
    <citation type="submission" date="2020-08" db="EMBL/GenBank/DDBJ databases">
        <title>Adhaeribacter dokdonensis sp. nov., isolated from the rhizosphere of Elymus tsukushiensis, a plant native to the Dokdo Islands, Republic of Korea.</title>
        <authorList>
            <person name="Ghim S.Y."/>
        </authorList>
    </citation>
    <scope>NUCLEOTIDE SEQUENCE [LARGE SCALE GENOMIC DNA]</scope>
    <source>
        <strain evidence="3 4">KUDC8001</strain>
    </source>
</reference>
<gene>
    <name evidence="3" type="ORF">HUW48_07125</name>
</gene>
<feature type="signal peptide" evidence="2">
    <location>
        <begin position="1"/>
        <end position="21"/>
    </location>
</feature>
<dbReference type="AlphaFoldDB" id="A0A7L7L4X5"/>
<dbReference type="KEGG" id="add:HUW48_07125"/>
<keyword evidence="2" id="KW-0732">Signal</keyword>
<dbReference type="EMBL" id="CP055153">
    <property type="protein sequence ID" value="QMU27830.1"/>
    <property type="molecule type" value="Genomic_DNA"/>
</dbReference>
<evidence type="ECO:0008006" key="5">
    <source>
        <dbReference type="Google" id="ProtNLM"/>
    </source>
</evidence>
<organism evidence="3 4">
    <name type="scientific">Adhaeribacter radiodurans</name>
    <dbReference type="NCBI Taxonomy" id="2745197"/>
    <lineage>
        <taxon>Bacteria</taxon>
        <taxon>Pseudomonadati</taxon>
        <taxon>Bacteroidota</taxon>
        <taxon>Cytophagia</taxon>
        <taxon>Cytophagales</taxon>
        <taxon>Hymenobacteraceae</taxon>
        <taxon>Adhaeribacter</taxon>
    </lineage>
</organism>
<evidence type="ECO:0000313" key="4">
    <source>
        <dbReference type="Proteomes" id="UP000514509"/>
    </source>
</evidence>
<name>A0A7L7L4X5_9BACT</name>
<reference evidence="3 4" key="1">
    <citation type="submission" date="2020-06" db="EMBL/GenBank/DDBJ databases">
        <authorList>
            <person name="Hwang Y.J."/>
        </authorList>
    </citation>
    <scope>NUCLEOTIDE SEQUENCE [LARGE SCALE GENOMIC DNA]</scope>
    <source>
        <strain evidence="3 4">KUDC8001</strain>
    </source>
</reference>